<feature type="domain" description="FLYWCH-type" evidence="4">
    <location>
        <begin position="176"/>
        <end position="233"/>
    </location>
</feature>
<evidence type="ECO:0000256" key="3">
    <source>
        <dbReference type="ARBA" id="ARBA00022833"/>
    </source>
</evidence>
<organism evidence="5 6">
    <name type="scientific">Eumeta variegata</name>
    <name type="common">Bagworm moth</name>
    <name type="synonym">Eumeta japonica</name>
    <dbReference type="NCBI Taxonomy" id="151549"/>
    <lineage>
        <taxon>Eukaryota</taxon>
        <taxon>Metazoa</taxon>
        <taxon>Ecdysozoa</taxon>
        <taxon>Arthropoda</taxon>
        <taxon>Hexapoda</taxon>
        <taxon>Insecta</taxon>
        <taxon>Pterygota</taxon>
        <taxon>Neoptera</taxon>
        <taxon>Endopterygota</taxon>
        <taxon>Lepidoptera</taxon>
        <taxon>Glossata</taxon>
        <taxon>Ditrysia</taxon>
        <taxon>Tineoidea</taxon>
        <taxon>Psychidae</taxon>
        <taxon>Oiketicinae</taxon>
        <taxon>Eumeta</taxon>
    </lineage>
</organism>
<proteinExistence type="predicted"/>
<dbReference type="InterPro" id="IPR007588">
    <property type="entry name" value="Znf_FLYWCH"/>
</dbReference>
<accession>A0A4C1UY69</accession>
<dbReference type="OrthoDB" id="6923667at2759"/>
<evidence type="ECO:0000256" key="1">
    <source>
        <dbReference type="ARBA" id="ARBA00022723"/>
    </source>
</evidence>
<sequence length="233" mass="27182">MWQASHILDGSVKLIDSIKMNALLTTLNTAPLFLESRLGRPVIQMGRYRYNKHISSVGHRALWYCTREATFLTSRLGTPVIQIGQYRYNRRSTCKGSKVRWYCTKQNSRKCTAALLTIDDVIVKQRPQVFRTRRGNPVIQMGRYRYSMSNCCKPPRMRWYCIKQASKKCPEPQVFTTKRGNPVIQMGKYRYNMTNGCKPPRIRWYCIKQASKKCQGALITVDNEIIKQKPHNH</sequence>
<keyword evidence="2" id="KW-0863">Zinc-finger</keyword>
<feature type="domain" description="FLYWCH-type" evidence="4">
    <location>
        <begin position="71"/>
        <end position="120"/>
    </location>
</feature>
<dbReference type="Pfam" id="PF04500">
    <property type="entry name" value="FLYWCH"/>
    <property type="match status" value="2"/>
</dbReference>
<dbReference type="Gene3D" id="2.20.25.240">
    <property type="match status" value="3"/>
</dbReference>
<keyword evidence="1" id="KW-0479">Metal-binding</keyword>
<protein>
    <recommendedName>
        <fullName evidence="4">FLYWCH-type domain-containing protein</fullName>
    </recommendedName>
</protein>
<reference evidence="5 6" key="1">
    <citation type="journal article" date="2019" name="Commun. Biol.">
        <title>The bagworm genome reveals a unique fibroin gene that provides high tensile strength.</title>
        <authorList>
            <person name="Kono N."/>
            <person name="Nakamura H."/>
            <person name="Ohtoshi R."/>
            <person name="Tomita M."/>
            <person name="Numata K."/>
            <person name="Arakawa K."/>
        </authorList>
    </citation>
    <scope>NUCLEOTIDE SEQUENCE [LARGE SCALE GENOMIC DNA]</scope>
</reference>
<gene>
    <name evidence="5" type="ORF">EVAR_17932_1</name>
</gene>
<evidence type="ECO:0000259" key="4">
    <source>
        <dbReference type="Pfam" id="PF04500"/>
    </source>
</evidence>
<evidence type="ECO:0000313" key="6">
    <source>
        <dbReference type="Proteomes" id="UP000299102"/>
    </source>
</evidence>
<evidence type="ECO:0000313" key="5">
    <source>
        <dbReference type="EMBL" id="GBP31443.1"/>
    </source>
</evidence>
<dbReference type="Proteomes" id="UP000299102">
    <property type="component" value="Unassembled WGS sequence"/>
</dbReference>
<keyword evidence="3" id="KW-0862">Zinc</keyword>
<name>A0A4C1UY69_EUMVA</name>
<keyword evidence="6" id="KW-1185">Reference proteome</keyword>
<evidence type="ECO:0000256" key="2">
    <source>
        <dbReference type="ARBA" id="ARBA00022771"/>
    </source>
</evidence>
<dbReference type="GO" id="GO:0008270">
    <property type="term" value="F:zinc ion binding"/>
    <property type="evidence" value="ECO:0007669"/>
    <property type="project" value="UniProtKB-KW"/>
</dbReference>
<dbReference type="EMBL" id="BGZK01000246">
    <property type="protein sequence ID" value="GBP31443.1"/>
    <property type="molecule type" value="Genomic_DNA"/>
</dbReference>
<comment type="caution">
    <text evidence="5">The sequence shown here is derived from an EMBL/GenBank/DDBJ whole genome shotgun (WGS) entry which is preliminary data.</text>
</comment>
<dbReference type="AlphaFoldDB" id="A0A4C1UY69"/>